<keyword evidence="1" id="KW-0614">Plasmid</keyword>
<dbReference type="EMBL" id="CP018188">
    <property type="protein sequence ID" value="QGU81759.1"/>
    <property type="molecule type" value="Genomic_DNA"/>
</dbReference>
<organism evidence="1 2">
    <name type="scientific">Streptococcus salivarius</name>
    <dbReference type="NCBI Taxonomy" id="1304"/>
    <lineage>
        <taxon>Bacteria</taxon>
        <taxon>Bacillati</taxon>
        <taxon>Bacillota</taxon>
        <taxon>Bacilli</taxon>
        <taxon>Lactobacillales</taxon>
        <taxon>Streptococcaceae</taxon>
        <taxon>Streptococcus</taxon>
    </lineage>
</organism>
<protein>
    <submittedName>
        <fullName evidence="1">Uncharacterized protein</fullName>
    </submittedName>
</protein>
<evidence type="ECO:0000313" key="2">
    <source>
        <dbReference type="Proteomes" id="UP000422997"/>
    </source>
</evidence>
<dbReference type="Proteomes" id="UP000422997">
    <property type="component" value="Plasmid unnamed"/>
</dbReference>
<sequence length="15" mass="1871">MWLSELPEHMISLER</sequence>
<proteinExistence type="predicted"/>
<reference evidence="1 2" key="1">
    <citation type="submission" date="2016-11" db="EMBL/GenBank/DDBJ databases">
        <title>The potential of Streptococcus salivarius to inhibit the production of volatile sulphur compounds in the oral cavity.</title>
        <authorList>
            <person name="Sun L."/>
            <person name="Li Z."/>
            <person name="Jin D."/>
            <person name="Zhao H."/>
        </authorList>
    </citation>
    <scope>NUCLEOTIDE SEQUENCE [LARGE SCALE GENOMIC DNA]</scope>
    <source>
        <strain evidence="1 2">ICDC2</strain>
        <plasmid evidence="2">Plasmid</plasmid>
    </source>
</reference>
<name>A0AB37DE33_STRSL</name>
<evidence type="ECO:0000313" key="1">
    <source>
        <dbReference type="EMBL" id="QGU81759.1"/>
    </source>
</evidence>
<gene>
    <name evidence="1" type="ORF">BSR19_10710</name>
</gene>
<geneLocation type="plasmid" evidence="2"/>
<accession>A0AB37DE33</accession>